<proteinExistence type="predicted"/>
<keyword evidence="2" id="KW-1185">Reference proteome</keyword>
<dbReference type="AlphaFoldDB" id="A0A8H6W608"/>
<evidence type="ECO:0000313" key="2">
    <source>
        <dbReference type="Proteomes" id="UP000613580"/>
    </source>
</evidence>
<gene>
    <name evidence="1" type="ORF">HMN09_00942900</name>
</gene>
<reference evidence="1" key="1">
    <citation type="submission" date="2020-05" db="EMBL/GenBank/DDBJ databases">
        <title>Mycena genomes resolve the evolution of fungal bioluminescence.</title>
        <authorList>
            <person name="Tsai I.J."/>
        </authorList>
    </citation>
    <scope>NUCLEOTIDE SEQUENCE</scope>
    <source>
        <strain evidence="1">110903Hualien_Pintung</strain>
    </source>
</reference>
<sequence length="346" mass="38727">MDTIPPELIVPIVESIPEDDPESLRNLALAAWRFTEPCQRQLFYQLSLQPGVGLGWSSSVSYVDAAAHLAAFPRLADYIKCLSVFLQTVLPTRDAAGDEIPALISVLERLQALIEVHILRGDLKELPAGLRAPLNHFIDRLLHANIPHFFLSTLSNTPVDLILRGMASCNIITLRLLDLKIEPTGLEYLETGSPLAEGEDPRLRALQLDSAVEIYPLLLHPRVQQYTEKLRKLGISEEDGNAMNEALSFARLRAPTLEHFSLVCQTEVSNRNLTDAFPSHLPHLRELRVVFWNERLGPLRSGTCRGEEDVDLTDYIRQFIAAMRRDLSSAFTAGLQLVKWNGIQGD</sequence>
<accession>A0A8H6W608</accession>
<evidence type="ECO:0000313" key="1">
    <source>
        <dbReference type="EMBL" id="KAF7300579.1"/>
    </source>
</evidence>
<name>A0A8H6W608_MYCCL</name>
<dbReference type="EMBL" id="JACAZE010000013">
    <property type="protein sequence ID" value="KAF7300579.1"/>
    <property type="molecule type" value="Genomic_DNA"/>
</dbReference>
<comment type="caution">
    <text evidence="1">The sequence shown here is derived from an EMBL/GenBank/DDBJ whole genome shotgun (WGS) entry which is preliminary data.</text>
</comment>
<organism evidence="1 2">
    <name type="scientific">Mycena chlorophos</name>
    <name type="common">Agaric fungus</name>
    <name type="synonym">Agaricus chlorophos</name>
    <dbReference type="NCBI Taxonomy" id="658473"/>
    <lineage>
        <taxon>Eukaryota</taxon>
        <taxon>Fungi</taxon>
        <taxon>Dikarya</taxon>
        <taxon>Basidiomycota</taxon>
        <taxon>Agaricomycotina</taxon>
        <taxon>Agaricomycetes</taxon>
        <taxon>Agaricomycetidae</taxon>
        <taxon>Agaricales</taxon>
        <taxon>Marasmiineae</taxon>
        <taxon>Mycenaceae</taxon>
        <taxon>Mycena</taxon>
    </lineage>
</organism>
<protein>
    <submittedName>
        <fullName evidence="1">Uncharacterized protein</fullName>
    </submittedName>
</protein>
<dbReference type="Proteomes" id="UP000613580">
    <property type="component" value="Unassembled WGS sequence"/>
</dbReference>